<dbReference type="Proteomes" id="UP001432027">
    <property type="component" value="Unassembled WGS sequence"/>
</dbReference>
<accession>A0AAV5TTM3</accession>
<protein>
    <submittedName>
        <fullName evidence="1">Uncharacterized protein</fullName>
    </submittedName>
</protein>
<gene>
    <name evidence="1" type="ORF">PENTCL1PPCAC_19791</name>
</gene>
<dbReference type="AlphaFoldDB" id="A0AAV5TTM3"/>
<evidence type="ECO:0000313" key="2">
    <source>
        <dbReference type="Proteomes" id="UP001432027"/>
    </source>
</evidence>
<sequence length="74" mass="8924">FFLHPIYHIRPLFTQRMAYQQIGHFHWIRKKSRLISHILIRVELVARDFLKHPLKLKHEVTSDEENSITLDGAH</sequence>
<keyword evidence="2" id="KW-1185">Reference proteome</keyword>
<feature type="non-terminal residue" evidence="1">
    <location>
        <position position="74"/>
    </location>
</feature>
<name>A0AAV5TTM3_9BILA</name>
<evidence type="ECO:0000313" key="1">
    <source>
        <dbReference type="EMBL" id="GMS97616.1"/>
    </source>
</evidence>
<feature type="non-terminal residue" evidence="1">
    <location>
        <position position="1"/>
    </location>
</feature>
<dbReference type="EMBL" id="BTSX01000004">
    <property type="protein sequence ID" value="GMS97616.1"/>
    <property type="molecule type" value="Genomic_DNA"/>
</dbReference>
<proteinExistence type="predicted"/>
<organism evidence="1 2">
    <name type="scientific">Pristionchus entomophagus</name>
    <dbReference type="NCBI Taxonomy" id="358040"/>
    <lineage>
        <taxon>Eukaryota</taxon>
        <taxon>Metazoa</taxon>
        <taxon>Ecdysozoa</taxon>
        <taxon>Nematoda</taxon>
        <taxon>Chromadorea</taxon>
        <taxon>Rhabditida</taxon>
        <taxon>Rhabditina</taxon>
        <taxon>Diplogasteromorpha</taxon>
        <taxon>Diplogasteroidea</taxon>
        <taxon>Neodiplogasteridae</taxon>
        <taxon>Pristionchus</taxon>
    </lineage>
</organism>
<reference evidence="1" key="1">
    <citation type="submission" date="2023-10" db="EMBL/GenBank/DDBJ databases">
        <title>Genome assembly of Pristionchus species.</title>
        <authorList>
            <person name="Yoshida K."/>
            <person name="Sommer R.J."/>
        </authorList>
    </citation>
    <scope>NUCLEOTIDE SEQUENCE</scope>
    <source>
        <strain evidence="1">RS0144</strain>
    </source>
</reference>
<comment type="caution">
    <text evidence="1">The sequence shown here is derived from an EMBL/GenBank/DDBJ whole genome shotgun (WGS) entry which is preliminary data.</text>
</comment>